<name>A0ABT6ATX5_9BURK</name>
<feature type="domain" description="Lysozyme inhibitor LprI-like N-terminal" evidence="2">
    <location>
        <begin position="42"/>
        <end position="128"/>
    </location>
</feature>
<dbReference type="PROSITE" id="PS51257">
    <property type="entry name" value="PROKAR_LIPOPROTEIN"/>
    <property type="match status" value="1"/>
</dbReference>
<dbReference type="InterPro" id="IPR009739">
    <property type="entry name" value="LprI-like_N"/>
</dbReference>
<accession>A0ABT6ATX5</accession>
<keyword evidence="4" id="KW-1185">Reference proteome</keyword>
<dbReference type="RefSeq" id="WP_276266676.1">
    <property type="nucleotide sequence ID" value="NZ_JARJLM010000413.1"/>
</dbReference>
<dbReference type="Gene3D" id="1.20.1270.180">
    <property type="match status" value="1"/>
</dbReference>
<keyword evidence="1" id="KW-0732">Signal</keyword>
<reference evidence="3 4" key="1">
    <citation type="submission" date="2023-03" db="EMBL/GenBank/DDBJ databases">
        <title>Draft assemblies of triclosan tolerant bacteria isolated from returned activated sludge.</title>
        <authorList>
            <person name="Van Hamelsveld S."/>
        </authorList>
    </citation>
    <scope>NUCLEOTIDE SEQUENCE [LARGE SCALE GENOMIC DNA]</scope>
    <source>
        <strain evidence="3 4">GW210010_S58</strain>
    </source>
</reference>
<comment type="caution">
    <text evidence="3">The sequence shown here is derived from an EMBL/GenBank/DDBJ whole genome shotgun (WGS) entry which is preliminary data.</text>
</comment>
<dbReference type="Pfam" id="PF07007">
    <property type="entry name" value="LprI"/>
    <property type="match status" value="1"/>
</dbReference>
<proteinExistence type="predicted"/>
<gene>
    <name evidence="3" type="ORF">P3W85_24445</name>
</gene>
<organism evidence="3 4">
    <name type="scientific">Cupriavidus basilensis</name>
    <dbReference type="NCBI Taxonomy" id="68895"/>
    <lineage>
        <taxon>Bacteria</taxon>
        <taxon>Pseudomonadati</taxon>
        <taxon>Pseudomonadota</taxon>
        <taxon>Betaproteobacteria</taxon>
        <taxon>Burkholderiales</taxon>
        <taxon>Burkholderiaceae</taxon>
        <taxon>Cupriavidus</taxon>
    </lineage>
</organism>
<evidence type="ECO:0000256" key="1">
    <source>
        <dbReference type="SAM" id="SignalP"/>
    </source>
</evidence>
<feature type="chain" id="PRO_5046351147" evidence="1">
    <location>
        <begin position="26"/>
        <end position="136"/>
    </location>
</feature>
<dbReference type="EMBL" id="JARJLM010000413">
    <property type="protein sequence ID" value="MDF3836077.1"/>
    <property type="molecule type" value="Genomic_DNA"/>
</dbReference>
<feature type="signal peptide" evidence="1">
    <location>
        <begin position="1"/>
        <end position="25"/>
    </location>
</feature>
<protein>
    <submittedName>
        <fullName evidence="3">Lysozyme inhibitor LprI family protein</fullName>
    </submittedName>
</protein>
<evidence type="ECO:0000259" key="2">
    <source>
        <dbReference type="Pfam" id="PF07007"/>
    </source>
</evidence>
<sequence length="136" mass="15895">MPKIPRFRRLLVVAGLLASSCVVHAQDCPKDDMSPMCEDMRAQAVYDRVDNELNAAYQQLLKRMSQPQSEYLDYPTLKAKFIEAQRQWVRFRNKECDAWYVVNQAGTGRNADQMTCMVKRTKDRTKQLKEWASYLP</sequence>
<evidence type="ECO:0000313" key="3">
    <source>
        <dbReference type="EMBL" id="MDF3836077.1"/>
    </source>
</evidence>
<evidence type="ECO:0000313" key="4">
    <source>
        <dbReference type="Proteomes" id="UP001216674"/>
    </source>
</evidence>
<dbReference type="Proteomes" id="UP001216674">
    <property type="component" value="Unassembled WGS sequence"/>
</dbReference>